<organism evidence="3 4">
    <name type="scientific">Fasciola gigantica</name>
    <name type="common">Giant liver fluke</name>
    <dbReference type="NCBI Taxonomy" id="46835"/>
    <lineage>
        <taxon>Eukaryota</taxon>
        <taxon>Metazoa</taxon>
        <taxon>Spiralia</taxon>
        <taxon>Lophotrochozoa</taxon>
        <taxon>Platyhelminthes</taxon>
        <taxon>Trematoda</taxon>
        <taxon>Digenea</taxon>
        <taxon>Plagiorchiida</taxon>
        <taxon>Echinostomata</taxon>
        <taxon>Echinostomatoidea</taxon>
        <taxon>Fasciolidae</taxon>
        <taxon>Fasciola</taxon>
    </lineage>
</organism>
<dbReference type="InterPro" id="IPR001202">
    <property type="entry name" value="WW_dom"/>
</dbReference>
<feature type="region of interest" description="Disordered" evidence="1">
    <location>
        <begin position="204"/>
        <end position="234"/>
    </location>
</feature>
<dbReference type="OrthoDB" id="6344460at2759"/>
<dbReference type="Gene3D" id="3.30.1470.10">
    <property type="entry name" value="Photosystem I PsaD, reaction center subunit II"/>
    <property type="match status" value="1"/>
</dbReference>
<protein>
    <recommendedName>
        <fullName evidence="2">WW domain-containing protein</fullName>
    </recommendedName>
</protein>
<dbReference type="CDD" id="cd00201">
    <property type="entry name" value="WW"/>
    <property type="match status" value="1"/>
</dbReference>
<evidence type="ECO:0000256" key="1">
    <source>
        <dbReference type="SAM" id="MobiDB-lite"/>
    </source>
</evidence>
<feature type="compositionally biased region" description="Polar residues" evidence="1">
    <location>
        <begin position="204"/>
        <end position="213"/>
    </location>
</feature>
<evidence type="ECO:0000313" key="4">
    <source>
        <dbReference type="Proteomes" id="UP000316759"/>
    </source>
</evidence>
<reference evidence="3 4" key="1">
    <citation type="submission" date="2019-04" db="EMBL/GenBank/DDBJ databases">
        <title>Annotation for the trematode Fasciola gigantica.</title>
        <authorList>
            <person name="Choi Y.-J."/>
        </authorList>
    </citation>
    <scope>NUCLEOTIDE SEQUENCE [LARGE SCALE GENOMIC DNA]</scope>
    <source>
        <strain evidence="3">Uganda_cow_1</strain>
    </source>
</reference>
<gene>
    <name evidence="3" type="ORF">FGIG_08022</name>
</gene>
<dbReference type="SMART" id="SM00456">
    <property type="entry name" value="WW"/>
    <property type="match status" value="1"/>
</dbReference>
<feature type="compositionally biased region" description="Basic and acidic residues" evidence="1">
    <location>
        <begin position="666"/>
        <end position="675"/>
    </location>
</feature>
<feature type="region of interest" description="Disordered" evidence="1">
    <location>
        <begin position="648"/>
        <end position="682"/>
    </location>
</feature>
<dbReference type="EMBL" id="SUNJ01005646">
    <property type="protein sequence ID" value="TPP63460.1"/>
    <property type="molecule type" value="Genomic_DNA"/>
</dbReference>
<feature type="compositionally biased region" description="Basic and acidic residues" evidence="1">
    <location>
        <begin position="145"/>
        <end position="161"/>
    </location>
</feature>
<accession>A0A504Z1I7</accession>
<comment type="caution">
    <text evidence="3">The sequence shown here is derived from an EMBL/GenBank/DDBJ whole genome shotgun (WGS) entry which is preliminary data.</text>
</comment>
<dbReference type="InterPro" id="IPR036020">
    <property type="entry name" value="WW_dom_sf"/>
</dbReference>
<dbReference type="SUPFAM" id="SSF51045">
    <property type="entry name" value="WW domain"/>
    <property type="match status" value="1"/>
</dbReference>
<sequence length="750" mass="82657">MLRAVVLHENTAEKPSEEEIRLYASSIGIGLPEEAFLLPIAREGISAALPKGWQILQDENNEIFYYNSVSGKSIWEHPLDSVYKKRVEEARKARNNSTFTEKGLPTDEPSKCATPIRDQSFNRKAEDSNFDAPEGDRSAAPQFDVVRKSPAKIEDTSHPEWLDTPLLGDRITTPRRAVMNTTIEQTASESEAATEYRDLIPSRQSSGIASQSRHTLRPCDAPRSHSRNTHSVSAQTDGVAMTVANSQRDWTLQHVASLTDADRRLTWLQTRVRQSLFADRNSFLKNSLGNQSKRPPEECNRSAFVLSSPKQAVTDSRKFSSLNTTETSKQSTESLRAFNLASVAPASAARGVPELGMALSSPPNKENSYEGLFSACPQVGLSPSEGKRSKSQTTPHVAQTPKNVTSVLSKVDLDHGVQTQSLVRPPASEHRPNVLLERGQLSQVASDNRVGFNVGLTHLAEERSRIQRKLSRLRVVYKIYKERLASVDTTLMLLQQQQPSFNTDVTSAAKKLMDSEAVHIHGDVLSPVIQMSPVLRTNPSLGSYRLVVNNTSISSESPGDRRTRSPTPVFHANPEIIDIQEHPTTPVPLRPRRSLSAPRQISVATHPRHQFSSSSDASGLKRSVSQELAASLASIDVQLHRVLRQLDSDGPVCPRHEYDDGDESEDKIPLHEHSSGRTPTQCHRHCGNSLSVSTRFLQHGLANLSLSDHYGGISALGDLRILTPTSPKDFLSGSFQRPLVNASPTCLQSD</sequence>
<proteinExistence type="predicted"/>
<name>A0A504Z1I7_FASGI</name>
<feature type="region of interest" description="Disordered" evidence="1">
    <location>
        <begin position="93"/>
        <end position="167"/>
    </location>
</feature>
<dbReference type="Proteomes" id="UP000316759">
    <property type="component" value="Unassembled WGS sequence"/>
</dbReference>
<feature type="region of interest" description="Disordered" evidence="1">
    <location>
        <begin position="380"/>
        <end position="399"/>
    </location>
</feature>
<dbReference type="PROSITE" id="PS50020">
    <property type="entry name" value="WW_DOMAIN_2"/>
    <property type="match status" value="1"/>
</dbReference>
<dbReference type="InterPro" id="IPR053233">
    <property type="entry name" value="ABRA-related"/>
</dbReference>
<dbReference type="STRING" id="46835.A0A504Z1I7"/>
<keyword evidence="4" id="KW-1185">Reference proteome</keyword>
<dbReference type="AlphaFoldDB" id="A0A504Z1I7"/>
<evidence type="ECO:0000259" key="2">
    <source>
        <dbReference type="PROSITE" id="PS50020"/>
    </source>
</evidence>
<feature type="region of interest" description="Disordered" evidence="1">
    <location>
        <begin position="552"/>
        <end position="596"/>
    </location>
</feature>
<feature type="domain" description="WW" evidence="2">
    <location>
        <begin position="47"/>
        <end position="80"/>
    </location>
</feature>
<dbReference type="Pfam" id="PF00397">
    <property type="entry name" value="WW"/>
    <property type="match status" value="1"/>
</dbReference>
<dbReference type="PANTHER" id="PTHR21715:SF0">
    <property type="entry name" value="RH04127P"/>
    <property type="match status" value="1"/>
</dbReference>
<evidence type="ECO:0000313" key="3">
    <source>
        <dbReference type="EMBL" id="TPP63460.1"/>
    </source>
</evidence>
<dbReference type="PANTHER" id="PTHR21715">
    <property type="entry name" value="RH04127P"/>
    <property type="match status" value="1"/>
</dbReference>